<dbReference type="Proteomes" id="UP000189701">
    <property type="component" value="Unplaced"/>
</dbReference>
<reference evidence="2" key="2">
    <citation type="submission" date="2025-08" db="UniProtKB">
        <authorList>
            <consortium name="RefSeq"/>
        </authorList>
    </citation>
    <scope>IDENTIFICATION</scope>
    <source>
        <tissue evidence="2">Leaf</tissue>
    </source>
</reference>
<gene>
    <name evidence="2" type="primary">LOC104250078</name>
</gene>
<dbReference type="RefSeq" id="XP_009804925.1">
    <property type="nucleotide sequence ID" value="XM_009806623.1"/>
</dbReference>
<dbReference type="OrthoDB" id="1241824at2759"/>
<evidence type="ECO:0000313" key="2">
    <source>
        <dbReference type="RefSeq" id="XP_009804925.1"/>
    </source>
</evidence>
<proteinExistence type="predicted"/>
<accession>A0A1U7Z207</accession>
<sequence>MPNFAKSICIYPPIIYTMGTVMCNIANIMRSFDILSFFPHFTVPGGGSLNVAGVNFYQGIPVSVPTPLPITMMDLNRESGSTPSPMTFSSQPLSVFSNLEANHGVATTGGSLVPIQQENGFDVNTYLDLFQGHEMADLRLIVWCYSNMY</sequence>
<protein>
    <submittedName>
        <fullName evidence="2">Uncharacterized protein LOC104250078</fullName>
    </submittedName>
</protein>
<keyword evidence="1" id="KW-1185">Reference proteome</keyword>
<dbReference type="AlphaFoldDB" id="A0A1U7Z207"/>
<reference evidence="1" key="1">
    <citation type="journal article" date="2013" name="Genome Biol.">
        <title>Reference genomes and transcriptomes of Nicotiana sylvestris and Nicotiana tomentosiformis.</title>
        <authorList>
            <person name="Sierro N."/>
            <person name="Battey J.N."/>
            <person name="Ouadi S."/>
            <person name="Bovet L."/>
            <person name="Goepfert S."/>
            <person name="Bakaher N."/>
            <person name="Peitsch M.C."/>
            <person name="Ivanov N.V."/>
        </authorList>
    </citation>
    <scope>NUCLEOTIDE SEQUENCE [LARGE SCALE GENOMIC DNA]</scope>
</reference>
<organism evidence="1 2">
    <name type="scientific">Nicotiana sylvestris</name>
    <name type="common">Wood tobacco</name>
    <name type="synonym">South American tobacco</name>
    <dbReference type="NCBI Taxonomy" id="4096"/>
    <lineage>
        <taxon>Eukaryota</taxon>
        <taxon>Viridiplantae</taxon>
        <taxon>Streptophyta</taxon>
        <taxon>Embryophyta</taxon>
        <taxon>Tracheophyta</taxon>
        <taxon>Spermatophyta</taxon>
        <taxon>Magnoliopsida</taxon>
        <taxon>eudicotyledons</taxon>
        <taxon>Gunneridae</taxon>
        <taxon>Pentapetalae</taxon>
        <taxon>asterids</taxon>
        <taxon>lamiids</taxon>
        <taxon>Solanales</taxon>
        <taxon>Solanaceae</taxon>
        <taxon>Nicotianoideae</taxon>
        <taxon>Nicotianeae</taxon>
        <taxon>Nicotiana</taxon>
    </lineage>
</organism>
<evidence type="ECO:0000313" key="1">
    <source>
        <dbReference type="Proteomes" id="UP000189701"/>
    </source>
</evidence>
<name>A0A1U7Z207_NICSY</name>